<protein>
    <submittedName>
        <fullName evidence="2">Uncharacterized protein</fullName>
    </submittedName>
</protein>
<feature type="compositionally biased region" description="Basic residues" evidence="1">
    <location>
        <begin position="115"/>
        <end position="125"/>
    </location>
</feature>
<evidence type="ECO:0000256" key="1">
    <source>
        <dbReference type="SAM" id="MobiDB-lite"/>
    </source>
</evidence>
<name>A0A2T8IHP3_9POAL</name>
<gene>
    <name evidence="2" type="ORF">PAHAL_6G267900</name>
</gene>
<dbReference type="Gramene" id="PVH37191">
    <property type="protein sequence ID" value="PVH37191"/>
    <property type="gene ID" value="PAHAL_6G267900"/>
</dbReference>
<sequence>MVARHRLLAQSRPLDRASPSSRCPPADCHRLLLAGRPLPAPAAAPPSIQGPRRPPPDCPDLPRPRRPPSAAARRPPAARAGHRLPLSSQGRRRPPPDCPEPPRPRRPPVLASHVARWRSRSRTPRRLFDPREAPRLGSSFGRLLPSSSPPPSSIKGSSGGCASASGSKRKASDCEGASSSAAKNDNANQVVGLDSGSGTPT</sequence>
<dbReference type="AlphaFoldDB" id="A0A2T8IHP3"/>
<dbReference type="EMBL" id="CM008051">
    <property type="protein sequence ID" value="PVH37191.1"/>
    <property type="molecule type" value="Genomic_DNA"/>
</dbReference>
<accession>A0A2T8IHP3</accession>
<reference evidence="2" key="1">
    <citation type="submission" date="2018-04" db="EMBL/GenBank/DDBJ databases">
        <title>WGS assembly of Panicum hallii.</title>
        <authorList>
            <person name="Lovell J."/>
            <person name="Jenkins J."/>
            <person name="Lowry D."/>
            <person name="Mamidi S."/>
            <person name="Sreedasyam A."/>
            <person name="Weng X."/>
            <person name="Barry K."/>
            <person name="Bonette J."/>
            <person name="Campitelli B."/>
            <person name="Daum C."/>
            <person name="Gordon S."/>
            <person name="Gould B."/>
            <person name="Lipzen A."/>
            <person name="Macqueen A."/>
            <person name="Palacio-Mejia J."/>
            <person name="Plott C."/>
            <person name="Shakirov E."/>
            <person name="Shu S."/>
            <person name="Yoshinaga Y."/>
            <person name="Zane M."/>
            <person name="Rokhsar D."/>
            <person name="Grimwood J."/>
            <person name="Schmutz J."/>
            <person name="Juenger T."/>
        </authorList>
    </citation>
    <scope>NUCLEOTIDE SEQUENCE [LARGE SCALE GENOMIC DNA]</scope>
    <source>
        <strain evidence="2">FIL2</strain>
    </source>
</reference>
<dbReference type="Proteomes" id="UP000243499">
    <property type="component" value="Chromosome 6"/>
</dbReference>
<organism evidence="2">
    <name type="scientific">Panicum hallii</name>
    <dbReference type="NCBI Taxonomy" id="206008"/>
    <lineage>
        <taxon>Eukaryota</taxon>
        <taxon>Viridiplantae</taxon>
        <taxon>Streptophyta</taxon>
        <taxon>Embryophyta</taxon>
        <taxon>Tracheophyta</taxon>
        <taxon>Spermatophyta</taxon>
        <taxon>Magnoliopsida</taxon>
        <taxon>Liliopsida</taxon>
        <taxon>Poales</taxon>
        <taxon>Poaceae</taxon>
        <taxon>PACMAD clade</taxon>
        <taxon>Panicoideae</taxon>
        <taxon>Panicodae</taxon>
        <taxon>Paniceae</taxon>
        <taxon>Panicinae</taxon>
        <taxon>Panicum</taxon>
        <taxon>Panicum sect. Panicum</taxon>
    </lineage>
</organism>
<evidence type="ECO:0000313" key="2">
    <source>
        <dbReference type="EMBL" id="PVH37191.1"/>
    </source>
</evidence>
<proteinExistence type="predicted"/>
<feature type="region of interest" description="Disordered" evidence="1">
    <location>
        <begin position="1"/>
        <end position="201"/>
    </location>
</feature>
<feature type="compositionally biased region" description="Low complexity" evidence="1">
    <location>
        <begin position="153"/>
        <end position="166"/>
    </location>
</feature>
<feature type="compositionally biased region" description="Low complexity" evidence="1">
    <location>
        <begin position="68"/>
        <end position="79"/>
    </location>
</feature>
<feature type="compositionally biased region" description="Low complexity" evidence="1">
    <location>
        <begin position="136"/>
        <end position="146"/>
    </location>
</feature>
<feature type="compositionally biased region" description="Pro residues" evidence="1">
    <location>
        <begin position="52"/>
        <end position="61"/>
    </location>
</feature>